<accession>A0AAV9HCX6</accession>
<feature type="compositionally biased region" description="Polar residues" evidence="1">
    <location>
        <begin position="38"/>
        <end position="47"/>
    </location>
</feature>
<dbReference type="PANTHER" id="PTHR35392">
    <property type="entry name" value="ZN(II)2CYS6 TRANSCRIPTION FACTOR (EUROFUNG)-RELATED-RELATED"/>
    <property type="match status" value="1"/>
</dbReference>
<feature type="region of interest" description="Disordered" evidence="1">
    <location>
        <begin position="195"/>
        <end position="251"/>
    </location>
</feature>
<reference evidence="2" key="1">
    <citation type="journal article" date="2023" name="Mol. Phylogenet. Evol.">
        <title>Genome-scale phylogeny and comparative genomics of the fungal order Sordariales.</title>
        <authorList>
            <person name="Hensen N."/>
            <person name="Bonometti L."/>
            <person name="Westerberg I."/>
            <person name="Brannstrom I.O."/>
            <person name="Guillou S."/>
            <person name="Cros-Aarteil S."/>
            <person name="Calhoun S."/>
            <person name="Haridas S."/>
            <person name="Kuo A."/>
            <person name="Mondo S."/>
            <person name="Pangilinan J."/>
            <person name="Riley R."/>
            <person name="LaButti K."/>
            <person name="Andreopoulos B."/>
            <person name="Lipzen A."/>
            <person name="Chen C."/>
            <person name="Yan M."/>
            <person name="Daum C."/>
            <person name="Ng V."/>
            <person name="Clum A."/>
            <person name="Steindorff A."/>
            <person name="Ohm R.A."/>
            <person name="Martin F."/>
            <person name="Silar P."/>
            <person name="Natvig D.O."/>
            <person name="Lalanne C."/>
            <person name="Gautier V."/>
            <person name="Ament-Velasquez S.L."/>
            <person name="Kruys A."/>
            <person name="Hutchinson M.I."/>
            <person name="Powell A.J."/>
            <person name="Barry K."/>
            <person name="Miller A.N."/>
            <person name="Grigoriev I.V."/>
            <person name="Debuchy R."/>
            <person name="Gladieux P."/>
            <person name="Hiltunen Thoren M."/>
            <person name="Johannesson H."/>
        </authorList>
    </citation>
    <scope>NUCLEOTIDE SEQUENCE</scope>
    <source>
        <strain evidence="2">PSN324</strain>
    </source>
</reference>
<evidence type="ECO:0000256" key="1">
    <source>
        <dbReference type="SAM" id="MobiDB-lite"/>
    </source>
</evidence>
<feature type="region of interest" description="Disordered" evidence="1">
    <location>
        <begin position="30"/>
        <end position="79"/>
    </location>
</feature>
<evidence type="ECO:0000313" key="3">
    <source>
        <dbReference type="Proteomes" id="UP001321749"/>
    </source>
</evidence>
<comment type="caution">
    <text evidence="2">The sequence shown here is derived from an EMBL/GenBank/DDBJ whole genome shotgun (WGS) entry which is preliminary data.</text>
</comment>
<dbReference type="Proteomes" id="UP001321749">
    <property type="component" value="Unassembled WGS sequence"/>
</dbReference>
<reference evidence="2" key="2">
    <citation type="submission" date="2023-06" db="EMBL/GenBank/DDBJ databases">
        <authorList>
            <consortium name="Lawrence Berkeley National Laboratory"/>
            <person name="Mondo S.J."/>
            <person name="Hensen N."/>
            <person name="Bonometti L."/>
            <person name="Westerberg I."/>
            <person name="Brannstrom I.O."/>
            <person name="Guillou S."/>
            <person name="Cros-Aarteil S."/>
            <person name="Calhoun S."/>
            <person name="Haridas S."/>
            <person name="Kuo A."/>
            <person name="Pangilinan J."/>
            <person name="Riley R."/>
            <person name="Labutti K."/>
            <person name="Andreopoulos B."/>
            <person name="Lipzen A."/>
            <person name="Chen C."/>
            <person name="Yanf M."/>
            <person name="Daum C."/>
            <person name="Ng V."/>
            <person name="Clum A."/>
            <person name="Steindorff A."/>
            <person name="Ohm R."/>
            <person name="Martin F."/>
            <person name="Silar P."/>
            <person name="Natvig D."/>
            <person name="Lalanne C."/>
            <person name="Gautier V."/>
            <person name="Ament-Velasquez S.L."/>
            <person name="Kruys A."/>
            <person name="Hutchinson M.I."/>
            <person name="Powell A.J."/>
            <person name="Barry K."/>
            <person name="Miller A.N."/>
            <person name="Grigoriev I.V."/>
            <person name="Debuchy R."/>
            <person name="Gladieux P."/>
            <person name="Thoren M.H."/>
            <person name="Johannesson H."/>
        </authorList>
    </citation>
    <scope>NUCLEOTIDE SEQUENCE</scope>
    <source>
        <strain evidence="2">PSN324</strain>
    </source>
</reference>
<dbReference type="EMBL" id="MU865150">
    <property type="protein sequence ID" value="KAK4456936.1"/>
    <property type="molecule type" value="Genomic_DNA"/>
</dbReference>
<name>A0AAV9HCX6_9PEZI</name>
<evidence type="ECO:0008006" key="4">
    <source>
        <dbReference type="Google" id="ProtNLM"/>
    </source>
</evidence>
<feature type="compositionally biased region" description="Polar residues" evidence="1">
    <location>
        <begin position="55"/>
        <end position="65"/>
    </location>
</feature>
<feature type="compositionally biased region" description="Low complexity" evidence="1">
    <location>
        <begin position="197"/>
        <end position="212"/>
    </location>
</feature>
<dbReference type="InterPro" id="IPR052973">
    <property type="entry name" value="Fungal_sec-metab_reg_TF"/>
</dbReference>
<evidence type="ECO:0000313" key="2">
    <source>
        <dbReference type="EMBL" id="KAK4456936.1"/>
    </source>
</evidence>
<protein>
    <recommendedName>
        <fullName evidence="4">Zn(2)-C6 fungal-type domain-containing protein</fullName>
    </recommendedName>
</protein>
<dbReference type="AlphaFoldDB" id="A0AAV9HCX6"/>
<organism evidence="2 3">
    <name type="scientific">Cladorrhinum samala</name>
    <dbReference type="NCBI Taxonomy" id="585594"/>
    <lineage>
        <taxon>Eukaryota</taxon>
        <taxon>Fungi</taxon>
        <taxon>Dikarya</taxon>
        <taxon>Ascomycota</taxon>
        <taxon>Pezizomycotina</taxon>
        <taxon>Sordariomycetes</taxon>
        <taxon>Sordariomycetidae</taxon>
        <taxon>Sordariales</taxon>
        <taxon>Podosporaceae</taxon>
        <taxon>Cladorrhinum</taxon>
    </lineage>
</organism>
<keyword evidence="3" id="KW-1185">Reference proteome</keyword>
<dbReference type="PANTHER" id="PTHR35392:SF3">
    <property type="entry name" value="ZN(2)-C6 FUNGAL-TYPE DOMAIN-CONTAINING PROTEIN"/>
    <property type="match status" value="1"/>
</dbReference>
<gene>
    <name evidence="2" type="ORF">QBC42DRAFT_237499</name>
</gene>
<sequence>MDFTGKDLEDIQRVAGLLNLTVDELLQQSRNRTHHATPGSSWEQQLSLPHRHTDASQPNDQSSWASPVYDQPYQTSPTLDEEPFDFEEIQLGGPTGEPFSLPAPTHIPGTRAILLNPQITRYDCDTAVWGFEDAMGGTFAPEDAGYLPGDDASSYVDDTPMAIDSESASEHVAQEDRMVTVDDASTEWAVVPSPPDSLSAFNISNSPSSASGSSGGKRYPAIAPKISKTSTSDGAQRIRKRRSPYEGTKKTDTHLTRQLHACVRCRMQRNRCIPDPSNPRGPCLTCQQRTVRMSRLPCLRYMVTDTTLFRTGLDYMAFYRTHPMIGSEYGDFHLERQWTNTPSKFLCLGQIGTMNFQVELKQFVPPANNTDVDLKGRPMYAVPWAIADPEAVVEAIMTYIDRGVTRYMDSYLDETDELVWGIFQTAYRASVFPVPNDMLRKTLRLWVACRFIESKWRCWAPGPGWPDSDIRATNPQDPFYKDIDSLPPYLDYQIASIIIHRILSPLRKDVLRDLQTTFNIHSPKDWFVSFLTSFILLQNYEMQMLFQRQFAARRQARVQYLDMPLVRATNSGAKTILAHFHYCYKGQKLFTEGFNWNSQKVRRMARLDPEQTSFMSQCRDYVVRKSREFEAINRTNAYHDKYWYSSQLFDPDWTPRDTLEHAPPAEEALA</sequence>
<proteinExistence type="predicted"/>